<protein>
    <submittedName>
        <fullName evidence="14">Cytochrome P450</fullName>
    </submittedName>
</protein>
<keyword evidence="12" id="KW-0472">Membrane</keyword>
<dbReference type="GO" id="GO:0020037">
    <property type="term" value="F:heme binding"/>
    <property type="evidence" value="ECO:0007669"/>
    <property type="project" value="InterPro"/>
</dbReference>
<evidence type="ECO:0000256" key="13">
    <source>
        <dbReference type="SAM" id="MobiDB-lite"/>
    </source>
</evidence>
<comment type="cofactor">
    <cofactor evidence="1">
        <name>heme</name>
        <dbReference type="ChEBI" id="CHEBI:30413"/>
    </cofactor>
</comment>
<evidence type="ECO:0000256" key="12">
    <source>
        <dbReference type="ARBA" id="ARBA00023136"/>
    </source>
</evidence>
<keyword evidence="7" id="KW-0479">Metal-binding</keyword>
<keyword evidence="10" id="KW-0408">Iron</keyword>
<evidence type="ECO:0000256" key="4">
    <source>
        <dbReference type="ARBA" id="ARBA00010617"/>
    </source>
</evidence>
<keyword evidence="11" id="KW-0503">Monooxygenase</keyword>
<dbReference type="GO" id="GO:0004497">
    <property type="term" value="F:monooxygenase activity"/>
    <property type="evidence" value="ECO:0007669"/>
    <property type="project" value="UniProtKB-KW"/>
</dbReference>
<evidence type="ECO:0000256" key="10">
    <source>
        <dbReference type="ARBA" id="ARBA00023004"/>
    </source>
</evidence>
<dbReference type="InterPro" id="IPR050121">
    <property type="entry name" value="Cytochrome_P450_monoxygenase"/>
</dbReference>
<dbReference type="OrthoDB" id="1470350at2759"/>
<evidence type="ECO:0000313" key="14">
    <source>
        <dbReference type="EMBL" id="THV06952.1"/>
    </source>
</evidence>
<dbReference type="InterPro" id="IPR036396">
    <property type="entry name" value="Cyt_P450_sf"/>
</dbReference>
<accession>A0A4S8MV50</accession>
<proteinExistence type="inferred from homology"/>
<dbReference type="InterPro" id="IPR001128">
    <property type="entry name" value="Cyt_P450"/>
</dbReference>
<dbReference type="GO" id="GO:0016705">
    <property type="term" value="F:oxidoreductase activity, acting on paired donors, with incorporation or reduction of molecular oxygen"/>
    <property type="evidence" value="ECO:0007669"/>
    <property type="project" value="InterPro"/>
</dbReference>
<dbReference type="PANTHER" id="PTHR24305">
    <property type="entry name" value="CYTOCHROME P450"/>
    <property type="match status" value="1"/>
</dbReference>
<evidence type="ECO:0000256" key="9">
    <source>
        <dbReference type="ARBA" id="ARBA00023002"/>
    </source>
</evidence>
<keyword evidence="6" id="KW-0812">Transmembrane</keyword>
<evidence type="ECO:0000256" key="11">
    <source>
        <dbReference type="ARBA" id="ARBA00023033"/>
    </source>
</evidence>
<evidence type="ECO:0000256" key="6">
    <source>
        <dbReference type="ARBA" id="ARBA00022692"/>
    </source>
</evidence>
<dbReference type="SUPFAM" id="SSF48264">
    <property type="entry name" value="Cytochrome P450"/>
    <property type="match status" value="1"/>
</dbReference>
<name>A0A4S8MV50_DENBC</name>
<dbReference type="GO" id="GO:0005506">
    <property type="term" value="F:iron ion binding"/>
    <property type="evidence" value="ECO:0007669"/>
    <property type="project" value="InterPro"/>
</dbReference>
<comment type="subcellular location">
    <subcellularLocation>
        <location evidence="2">Membrane</location>
    </subcellularLocation>
</comment>
<keyword evidence="15" id="KW-1185">Reference proteome</keyword>
<organism evidence="14 15">
    <name type="scientific">Dendrothele bispora (strain CBS 962.96)</name>
    <dbReference type="NCBI Taxonomy" id="1314807"/>
    <lineage>
        <taxon>Eukaryota</taxon>
        <taxon>Fungi</taxon>
        <taxon>Dikarya</taxon>
        <taxon>Basidiomycota</taxon>
        <taxon>Agaricomycotina</taxon>
        <taxon>Agaricomycetes</taxon>
        <taxon>Agaricomycetidae</taxon>
        <taxon>Agaricales</taxon>
        <taxon>Agaricales incertae sedis</taxon>
        <taxon>Dendrothele</taxon>
    </lineage>
</organism>
<dbReference type="Proteomes" id="UP000297245">
    <property type="component" value="Unassembled WGS sequence"/>
</dbReference>
<evidence type="ECO:0000256" key="3">
    <source>
        <dbReference type="ARBA" id="ARBA00004721"/>
    </source>
</evidence>
<keyword evidence="8" id="KW-1133">Transmembrane helix</keyword>
<dbReference type="Gene3D" id="1.10.630.10">
    <property type="entry name" value="Cytochrome P450"/>
    <property type="match status" value="1"/>
</dbReference>
<evidence type="ECO:0000256" key="2">
    <source>
        <dbReference type="ARBA" id="ARBA00004370"/>
    </source>
</evidence>
<reference evidence="14 15" key="1">
    <citation type="journal article" date="2019" name="Nat. Ecol. Evol.">
        <title>Megaphylogeny resolves global patterns of mushroom evolution.</title>
        <authorList>
            <person name="Varga T."/>
            <person name="Krizsan K."/>
            <person name="Foldi C."/>
            <person name="Dima B."/>
            <person name="Sanchez-Garcia M."/>
            <person name="Sanchez-Ramirez S."/>
            <person name="Szollosi G.J."/>
            <person name="Szarkandi J.G."/>
            <person name="Papp V."/>
            <person name="Albert L."/>
            <person name="Andreopoulos W."/>
            <person name="Angelini C."/>
            <person name="Antonin V."/>
            <person name="Barry K.W."/>
            <person name="Bougher N.L."/>
            <person name="Buchanan P."/>
            <person name="Buyck B."/>
            <person name="Bense V."/>
            <person name="Catcheside P."/>
            <person name="Chovatia M."/>
            <person name="Cooper J."/>
            <person name="Damon W."/>
            <person name="Desjardin D."/>
            <person name="Finy P."/>
            <person name="Geml J."/>
            <person name="Haridas S."/>
            <person name="Hughes K."/>
            <person name="Justo A."/>
            <person name="Karasinski D."/>
            <person name="Kautmanova I."/>
            <person name="Kiss B."/>
            <person name="Kocsube S."/>
            <person name="Kotiranta H."/>
            <person name="LaButti K.M."/>
            <person name="Lechner B.E."/>
            <person name="Liimatainen K."/>
            <person name="Lipzen A."/>
            <person name="Lukacs Z."/>
            <person name="Mihaltcheva S."/>
            <person name="Morgado L.N."/>
            <person name="Niskanen T."/>
            <person name="Noordeloos M.E."/>
            <person name="Ohm R.A."/>
            <person name="Ortiz-Santana B."/>
            <person name="Ovrebo C."/>
            <person name="Racz N."/>
            <person name="Riley R."/>
            <person name="Savchenko A."/>
            <person name="Shiryaev A."/>
            <person name="Soop K."/>
            <person name="Spirin V."/>
            <person name="Szebenyi C."/>
            <person name="Tomsovsky M."/>
            <person name="Tulloss R.E."/>
            <person name="Uehling J."/>
            <person name="Grigoriev I.V."/>
            <person name="Vagvolgyi C."/>
            <person name="Papp T."/>
            <person name="Martin F.M."/>
            <person name="Miettinen O."/>
            <person name="Hibbett D.S."/>
            <person name="Nagy L.G."/>
        </authorList>
    </citation>
    <scope>NUCLEOTIDE SEQUENCE [LARGE SCALE GENOMIC DNA]</scope>
    <source>
        <strain evidence="14 15">CBS 962.96</strain>
    </source>
</reference>
<dbReference type="PANTHER" id="PTHR24305:SF166">
    <property type="entry name" value="CYTOCHROME P450 12A4, MITOCHONDRIAL-RELATED"/>
    <property type="match status" value="1"/>
</dbReference>
<dbReference type="GO" id="GO:0016020">
    <property type="term" value="C:membrane"/>
    <property type="evidence" value="ECO:0007669"/>
    <property type="project" value="UniProtKB-SubCell"/>
</dbReference>
<dbReference type="EMBL" id="ML179040">
    <property type="protein sequence ID" value="THV06952.1"/>
    <property type="molecule type" value="Genomic_DNA"/>
</dbReference>
<evidence type="ECO:0000256" key="5">
    <source>
        <dbReference type="ARBA" id="ARBA00022617"/>
    </source>
</evidence>
<feature type="region of interest" description="Disordered" evidence="13">
    <location>
        <begin position="233"/>
        <end position="252"/>
    </location>
</feature>
<dbReference type="Pfam" id="PF00067">
    <property type="entry name" value="p450"/>
    <property type="match status" value="1"/>
</dbReference>
<keyword evidence="9" id="KW-0560">Oxidoreductase</keyword>
<sequence>MNTGESENEWLRRTCPDFVAGHETTSTSTSWAIHVLTHRRDIQNKLRQESSTFDTDFPTMDELNYLPYLDAFVRSEVLRFYAPVTWSAYGAARGQTIQLSILAMNRDKKLWGDDAEEFEAIISVDLDYRVDPSVGRRKPNRHTEFLEYGVTFLHSSEVLEFVPDGDSPSLSKYKFSNPIPFTNEKEINLYFYFGDNRMNALLFTLVRAFEFDLAVPKEDILFKRSNAPSGLARGEIPPRASYACRPDTGEEG</sequence>
<evidence type="ECO:0000256" key="8">
    <source>
        <dbReference type="ARBA" id="ARBA00022989"/>
    </source>
</evidence>
<gene>
    <name evidence="14" type="ORF">K435DRAFT_848630</name>
</gene>
<dbReference type="AlphaFoldDB" id="A0A4S8MV50"/>
<evidence type="ECO:0000256" key="7">
    <source>
        <dbReference type="ARBA" id="ARBA00022723"/>
    </source>
</evidence>
<comment type="similarity">
    <text evidence="4">Belongs to the cytochrome P450 family.</text>
</comment>
<comment type="pathway">
    <text evidence="3">Secondary metabolite biosynthesis; terpenoid biosynthesis.</text>
</comment>
<evidence type="ECO:0000256" key="1">
    <source>
        <dbReference type="ARBA" id="ARBA00001971"/>
    </source>
</evidence>
<evidence type="ECO:0000313" key="15">
    <source>
        <dbReference type="Proteomes" id="UP000297245"/>
    </source>
</evidence>
<keyword evidence="5" id="KW-0349">Heme</keyword>